<evidence type="ECO:0000256" key="5">
    <source>
        <dbReference type="ARBA" id="ARBA00023136"/>
    </source>
</evidence>
<dbReference type="EMBL" id="FQWD01000003">
    <property type="protein sequence ID" value="SHG31110.1"/>
    <property type="molecule type" value="Genomic_DNA"/>
</dbReference>
<dbReference type="STRING" id="634436.SAMN05216361_1786"/>
<evidence type="ECO:0000313" key="8">
    <source>
        <dbReference type="EMBL" id="SHG31110.1"/>
    </source>
</evidence>
<dbReference type="InterPro" id="IPR000620">
    <property type="entry name" value="EamA_dom"/>
</dbReference>
<dbReference type="PANTHER" id="PTHR32322">
    <property type="entry name" value="INNER MEMBRANE TRANSPORTER"/>
    <property type="match status" value="1"/>
</dbReference>
<gene>
    <name evidence="8" type="ORF">SAMN05216361_1786</name>
</gene>
<proteinExistence type="inferred from homology"/>
<comment type="subcellular location">
    <subcellularLocation>
        <location evidence="1">Membrane</location>
        <topology evidence="1">Multi-pass membrane protein</topology>
    </subcellularLocation>
</comment>
<evidence type="ECO:0000313" key="9">
    <source>
        <dbReference type="Proteomes" id="UP000184520"/>
    </source>
</evidence>
<dbReference type="Pfam" id="PF00892">
    <property type="entry name" value="EamA"/>
    <property type="match status" value="2"/>
</dbReference>
<feature type="domain" description="EamA" evidence="7">
    <location>
        <begin position="160"/>
        <end position="297"/>
    </location>
</feature>
<sequence>METSHRPVLGFALALITAVLWGILPLFLMICLQVMDSPTITLYRFFAAALVVGLWLASRGGLPKVSRYPKAVLQLAVGSTVMLVVNYVFNVMGLKYLSPGSVQVLMQIAPFALMMGGIWIYREQFSRLQGGGAVCLLIGLTLFFNQRLPQILASESEDVLGIVFIVIAAVTWAGYALCQKAIMKTMTAMQLTLFIYLLGGLMLLPFSELGSIVEMNTVQGWALAFCCANTLVAYGAFTEAMRVWSASRVSAVIATAPVFTFISMAVADALYPHTFEQPPLSVIAILGAAMVICGSIMAALGRSRKTA</sequence>
<feature type="transmembrane region" description="Helical" evidence="6">
    <location>
        <begin position="41"/>
        <end position="59"/>
    </location>
</feature>
<feature type="transmembrane region" description="Helical" evidence="6">
    <location>
        <begin position="279"/>
        <end position="300"/>
    </location>
</feature>
<dbReference type="Proteomes" id="UP000184520">
    <property type="component" value="Unassembled WGS sequence"/>
</dbReference>
<keyword evidence="4 6" id="KW-1133">Transmembrane helix</keyword>
<dbReference type="PANTHER" id="PTHR32322:SF2">
    <property type="entry name" value="EAMA DOMAIN-CONTAINING PROTEIN"/>
    <property type="match status" value="1"/>
</dbReference>
<feature type="transmembrane region" description="Helical" evidence="6">
    <location>
        <begin position="249"/>
        <end position="267"/>
    </location>
</feature>
<feature type="transmembrane region" description="Helical" evidence="6">
    <location>
        <begin position="71"/>
        <end position="89"/>
    </location>
</feature>
<organism evidence="8 9">
    <name type="scientific">Marisediminitalea aggregata</name>
    <dbReference type="NCBI Taxonomy" id="634436"/>
    <lineage>
        <taxon>Bacteria</taxon>
        <taxon>Pseudomonadati</taxon>
        <taxon>Pseudomonadota</taxon>
        <taxon>Gammaproteobacteria</taxon>
        <taxon>Alteromonadales</taxon>
        <taxon>Alteromonadaceae</taxon>
        <taxon>Marisediminitalea</taxon>
    </lineage>
</organism>
<feature type="transmembrane region" description="Helical" evidence="6">
    <location>
        <begin position="101"/>
        <end position="121"/>
    </location>
</feature>
<evidence type="ECO:0000256" key="6">
    <source>
        <dbReference type="SAM" id="Phobius"/>
    </source>
</evidence>
<feature type="domain" description="EamA" evidence="7">
    <location>
        <begin position="9"/>
        <end position="143"/>
    </location>
</feature>
<feature type="transmembrane region" description="Helical" evidence="6">
    <location>
        <begin position="12"/>
        <end position="35"/>
    </location>
</feature>
<dbReference type="AlphaFoldDB" id="A0A1M5IT16"/>
<name>A0A1M5IT16_9ALTE</name>
<evidence type="ECO:0000256" key="1">
    <source>
        <dbReference type="ARBA" id="ARBA00004141"/>
    </source>
</evidence>
<keyword evidence="9" id="KW-1185">Reference proteome</keyword>
<evidence type="ECO:0000256" key="3">
    <source>
        <dbReference type="ARBA" id="ARBA00022692"/>
    </source>
</evidence>
<keyword evidence="3 6" id="KW-0812">Transmembrane</keyword>
<feature type="transmembrane region" description="Helical" evidence="6">
    <location>
        <begin position="185"/>
        <end position="206"/>
    </location>
</feature>
<dbReference type="RefSeq" id="WP_073321191.1">
    <property type="nucleotide sequence ID" value="NZ_FQWD01000003.1"/>
</dbReference>
<feature type="transmembrane region" description="Helical" evidence="6">
    <location>
        <begin position="218"/>
        <end position="237"/>
    </location>
</feature>
<dbReference type="SUPFAM" id="SSF103481">
    <property type="entry name" value="Multidrug resistance efflux transporter EmrE"/>
    <property type="match status" value="1"/>
</dbReference>
<evidence type="ECO:0000256" key="2">
    <source>
        <dbReference type="ARBA" id="ARBA00007362"/>
    </source>
</evidence>
<feature type="transmembrane region" description="Helical" evidence="6">
    <location>
        <begin position="159"/>
        <end position="178"/>
    </location>
</feature>
<reference evidence="9" key="1">
    <citation type="submission" date="2016-11" db="EMBL/GenBank/DDBJ databases">
        <authorList>
            <person name="Varghese N."/>
            <person name="Submissions S."/>
        </authorList>
    </citation>
    <scope>NUCLEOTIDE SEQUENCE [LARGE SCALE GENOMIC DNA]</scope>
    <source>
        <strain evidence="9">CGMCC 1.8995</strain>
    </source>
</reference>
<comment type="similarity">
    <text evidence="2">Belongs to the EamA transporter family.</text>
</comment>
<keyword evidence="5 6" id="KW-0472">Membrane</keyword>
<evidence type="ECO:0000259" key="7">
    <source>
        <dbReference type="Pfam" id="PF00892"/>
    </source>
</evidence>
<dbReference type="InterPro" id="IPR037185">
    <property type="entry name" value="EmrE-like"/>
</dbReference>
<dbReference type="InterPro" id="IPR050638">
    <property type="entry name" value="AA-Vitamin_Transporters"/>
</dbReference>
<protein>
    <submittedName>
        <fullName evidence="8">EamA domain-containing membrane protein RarD</fullName>
    </submittedName>
</protein>
<accession>A0A1M5IT16</accession>
<dbReference type="GO" id="GO:0016020">
    <property type="term" value="C:membrane"/>
    <property type="evidence" value="ECO:0007669"/>
    <property type="project" value="UniProtKB-SubCell"/>
</dbReference>
<feature type="transmembrane region" description="Helical" evidence="6">
    <location>
        <begin position="128"/>
        <end position="147"/>
    </location>
</feature>
<evidence type="ECO:0000256" key="4">
    <source>
        <dbReference type="ARBA" id="ARBA00022989"/>
    </source>
</evidence>